<reference evidence="2" key="1">
    <citation type="journal article" date="2023" name="IScience">
        <title>Live-bearing cockroach genome reveals convergent evolutionary mechanisms linked to viviparity in insects and beyond.</title>
        <authorList>
            <person name="Fouks B."/>
            <person name="Harrison M.C."/>
            <person name="Mikhailova A.A."/>
            <person name="Marchal E."/>
            <person name="English S."/>
            <person name="Carruthers M."/>
            <person name="Jennings E.C."/>
            <person name="Chiamaka E.L."/>
            <person name="Frigard R.A."/>
            <person name="Pippel M."/>
            <person name="Attardo G.M."/>
            <person name="Benoit J.B."/>
            <person name="Bornberg-Bauer E."/>
            <person name="Tobe S.S."/>
        </authorList>
    </citation>
    <scope>NUCLEOTIDE SEQUENCE</scope>
    <source>
        <strain evidence="2">Stay&amp;Tobe</strain>
    </source>
</reference>
<feature type="compositionally biased region" description="Acidic residues" evidence="1">
    <location>
        <begin position="16"/>
        <end position="36"/>
    </location>
</feature>
<comment type="caution">
    <text evidence="2">The sequence shown here is derived from an EMBL/GenBank/DDBJ whole genome shotgun (WGS) entry which is preliminary data.</text>
</comment>
<organism evidence="2 3">
    <name type="scientific">Diploptera punctata</name>
    <name type="common">Pacific beetle cockroach</name>
    <dbReference type="NCBI Taxonomy" id="6984"/>
    <lineage>
        <taxon>Eukaryota</taxon>
        <taxon>Metazoa</taxon>
        <taxon>Ecdysozoa</taxon>
        <taxon>Arthropoda</taxon>
        <taxon>Hexapoda</taxon>
        <taxon>Insecta</taxon>
        <taxon>Pterygota</taxon>
        <taxon>Neoptera</taxon>
        <taxon>Polyneoptera</taxon>
        <taxon>Dictyoptera</taxon>
        <taxon>Blattodea</taxon>
        <taxon>Blaberoidea</taxon>
        <taxon>Blaberidae</taxon>
        <taxon>Diplopterinae</taxon>
        <taxon>Diploptera</taxon>
    </lineage>
</organism>
<proteinExistence type="predicted"/>
<dbReference type="AlphaFoldDB" id="A0AAD8A1T5"/>
<name>A0AAD8A1T5_DIPPU</name>
<reference evidence="2" key="2">
    <citation type="submission" date="2023-05" db="EMBL/GenBank/DDBJ databases">
        <authorList>
            <person name="Fouks B."/>
        </authorList>
    </citation>
    <scope>NUCLEOTIDE SEQUENCE</scope>
    <source>
        <strain evidence="2">Stay&amp;Tobe</strain>
        <tissue evidence="2">Testes</tissue>
    </source>
</reference>
<feature type="region of interest" description="Disordered" evidence="1">
    <location>
        <begin position="1"/>
        <end position="50"/>
    </location>
</feature>
<feature type="non-terminal residue" evidence="2">
    <location>
        <position position="50"/>
    </location>
</feature>
<sequence length="50" mass="5400">EGDPNVSTEGTRESEYDTVGDSETDDSTAVDEDDNDSVILEYERGEGDGQ</sequence>
<keyword evidence="3" id="KW-1185">Reference proteome</keyword>
<gene>
    <name evidence="2" type="ORF">L9F63_016142</name>
</gene>
<feature type="compositionally biased region" description="Basic and acidic residues" evidence="1">
    <location>
        <begin position="41"/>
        <end position="50"/>
    </location>
</feature>
<protein>
    <submittedName>
        <fullName evidence="2">Uncharacterized protein</fullName>
    </submittedName>
</protein>
<evidence type="ECO:0000256" key="1">
    <source>
        <dbReference type="SAM" id="MobiDB-lite"/>
    </source>
</evidence>
<feature type="non-terminal residue" evidence="2">
    <location>
        <position position="1"/>
    </location>
</feature>
<evidence type="ECO:0000313" key="3">
    <source>
        <dbReference type="Proteomes" id="UP001233999"/>
    </source>
</evidence>
<evidence type="ECO:0000313" key="2">
    <source>
        <dbReference type="EMBL" id="KAJ9590811.1"/>
    </source>
</evidence>
<dbReference type="EMBL" id="JASPKZ010004194">
    <property type="protein sequence ID" value="KAJ9590811.1"/>
    <property type="molecule type" value="Genomic_DNA"/>
</dbReference>
<accession>A0AAD8A1T5</accession>
<dbReference type="Proteomes" id="UP001233999">
    <property type="component" value="Unassembled WGS sequence"/>
</dbReference>